<feature type="repeat" description="WD" evidence="7">
    <location>
        <begin position="570"/>
        <end position="598"/>
    </location>
</feature>
<dbReference type="OrthoDB" id="1935146at2759"/>
<dbReference type="GO" id="GO:0000480">
    <property type="term" value="P:endonucleolytic cleavage in 5'-ETS of tricistronic rRNA transcript (SSU-rRNA, 5.8S rRNA, LSU-rRNA)"/>
    <property type="evidence" value="ECO:0007669"/>
    <property type="project" value="EnsemblFungi"/>
</dbReference>
<organism evidence="9 10">
    <name type="scientific">Ascosphaera apis ARSEF 7405</name>
    <dbReference type="NCBI Taxonomy" id="392613"/>
    <lineage>
        <taxon>Eukaryota</taxon>
        <taxon>Fungi</taxon>
        <taxon>Dikarya</taxon>
        <taxon>Ascomycota</taxon>
        <taxon>Pezizomycotina</taxon>
        <taxon>Eurotiomycetes</taxon>
        <taxon>Eurotiomycetidae</taxon>
        <taxon>Onygenales</taxon>
        <taxon>Ascosphaeraceae</taxon>
        <taxon>Ascosphaera</taxon>
    </lineage>
</organism>
<protein>
    <submittedName>
        <fullName evidence="9">WD40 repeat-like-containing domain protein</fullName>
    </submittedName>
</protein>
<dbReference type="AlphaFoldDB" id="A0A168CYP3"/>
<dbReference type="PROSITE" id="PS50082">
    <property type="entry name" value="WD_REPEATS_2"/>
    <property type="match status" value="1"/>
</dbReference>
<dbReference type="PANTHER" id="PTHR18359">
    <property type="entry name" value="WD-REPEAT PROTEIN-RELATED"/>
    <property type="match status" value="1"/>
</dbReference>
<feature type="region of interest" description="Disordered" evidence="8">
    <location>
        <begin position="1"/>
        <end position="33"/>
    </location>
</feature>
<evidence type="ECO:0000256" key="5">
    <source>
        <dbReference type="ARBA" id="ARBA00023242"/>
    </source>
</evidence>
<dbReference type="InterPro" id="IPR001680">
    <property type="entry name" value="WD40_rpt"/>
</dbReference>
<evidence type="ECO:0000256" key="1">
    <source>
        <dbReference type="ARBA" id="ARBA00004604"/>
    </source>
</evidence>
<dbReference type="Proteomes" id="UP000242877">
    <property type="component" value="Unassembled WGS sequence"/>
</dbReference>
<dbReference type="VEuPathDB" id="FungiDB:AAP_00808"/>
<feature type="compositionally biased region" description="Acidic residues" evidence="8">
    <location>
        <begin position="200"/>
        <end position="211"/>
    </location>
</feature>
<keyword evidence="10" id="KW-1185">Reference proteome</keyword>
<sequence length="598" mass="66429">MRSNVNVAHGGDGHDRMDIDNMDGNGKFLQEKDDTEEKLEKLLFGDDLGFHDALKNEQDDDLVDFQMGTGDLEPAQSDDEDADSVDLEHIDDRDLFFLDSGIEGRSSLDDVDSFEAEEEDSTVQHAPPAWEDSDDERIAISLQSHQRLRKLRTTENEDSVTGKEYVQRLRKQYQLLHPMPRWAVGAAVRVQGKRKSAGDDLSDSDQEESDDALSAQPLARLLQNAGHLVASEAKDPRTGNRKLRPEVLDIMRLKDVPGNQPSAIDSLSFHPQYPILLSSGPASTLFLHYISPDSPSPSPLLTSLHIRNTPLYTSSFSYPSGNKIVFSGRRRYFHVWDLESGDIKKVNGTSDRKQEQKTMERFKMSPCGRWMGIVGSTRKGGGIITVLDSTTLQWVSQVRIDSRGGIADFCWWRNGEGMCVIGKNGEVSEWDCQSRRIIARWMDQGAVGTTVIALGGSSGRSRLGGDRWVAIGSSSGIVNIYDRRPWQANLAGDLAEQDSLQSQSGIPTAPKPVRVLDQLTTPTSHLCFSNDGQLLIMASRWKKDALRLVHLPSCTVYRNWPTSNTPFGRISAVAISPQSDVIAIANEAGKIRLWTVQR</sequence>
<dbReference type="GO" id="GO:0000447">
    <property type="term" value="P:endonucleolytic cleavage in ITS1 to separate SSU-rRNA from 5.8S rRNA and LSU-rRNA from tricistronic rRNA transcript (SSU-rRNA, 5.8S rRNA, LSU-rRNA)"/>
    <property type="evidence" value="ECO:0007669"/>
    <property type="project" value="EnsemblFungi"/>
</dbReference>
<comment type="caution">
    <text evidence="9">The sequence shown here is derived from an EMBL/GenBank/DDBJ whole genome shotgun (WGS) entry which is preliminary data.</text>
</comment>
<dbReference type="GO" id="GO:0000472">
    <property type="term" value="P:endonucleolytic cleavage to generate mature 5'-end of SSU-rRNA from (SSU-rRNA, 5.8S rRNA, LSU-rRNA)"/>
    <property type="evidence" value="ECO:0007669"/>
    <property type="project" value="EnsemblFungi"/>
</dbReference>
<feature type="region of interest" description="Disordered" evidence="8">
    <location>
        <begin position="114"/>
        <end position="134"/>
    </location>
</feature>
<evidence type="ECO:0000256" key="3">
    <source>
        <dbReference type="ARBA" id="ARBA00022574"/>
    </source>
</evidence>
<dbReference type="GO" id="GO:0034388">
    <property type="term" value="C:Pwp2p-containing subcomplex of 90S preribosome"/>
    <property type="evidence" value="ECO:0007669"/>
    <property type="project" value="EnsemblFungi"/>
</dbReference>
<dbReference type="InterPro" id="IPR045161">
    <property type="entry name" value="Utp18"/>
</dbReference>
<accession>A0A168CYP3</accession>
<dbReference type="PANTHER" id="PTHR18359:SF0">
    <property type="entry name" value="U3 SMALL NUCLEOLAR RNA-ASSOCIATED PROTEIN 18 HOMOLOG"/>
    <property type="match status" value="1"/>
</dbReference>
<keyword evidence="4" id="KW-0677">Repeat</keyword>
<dbReference type="InterPro" id="IPR015943">
    <property type="entry name" value="WD40/YVTN_repeat-like_dom_sf"/>
</dbReference>
<keyword evidence="5" id="KW-0539">Nucleus</keyword>
<evidence type="ECO:0000256" key="7">
    <source>
        <dbReference type="PROSITE-ProRule" id="PRU00221"/>
    </source>
</evidence>
<feature type="region of interest" description="Disordered" evidence="8">
    <location>
        <begin position="194"/>
        <end position="213"/>
    </location>
</feature>
<evidence type="ECO:0000313" key="9">
    <source>
        <dbReference type="EMBL" id="KZZ97165.1"/>
    </source>
</evidence>
<keyword evidence="2" id="KW-0698">rRNA processing</keyword>
<dbReference type="FunFam" id="2.130.10.10:FF:000549">
    <property type="entry name" value="Small nucleolar ribonucleoprotein complex subunit"/>
    <property type="match status" value="1"/>
</dbReference>
<evidence type="ECO:0000313" key="10">
    <source>
        <dbReference type="Proteomes" id="UP000242877"/>
    </source>
</evidence>
<dbReference type="GO" id="GO:0032040">
    <property type="term" value="C:small-subunit processome"/>
    <property type="evidence" value="ECO:0007669"/>
    <property type="project" value="EnsemblFungi"/>
</dbReference>
<evidence type="ECO:0000256" key="2">
    <source>
        <dbReference type="ARBA" id="ARBA00022552"/>
    </source>
</evidence>
<dbReference type="InterPro" id="IPR036322">
    <property type="entry name" value="WD40_repeat_dom_sf"/>
</dbReference>
<dbReference type="EMBL" id="AZGZ01000002">
    <property type="protein sequence ID" value="KZZ97165.1"/>
    <property type="molecule type" value="Genomic_DNA"/>
</dbReference>
<evidence type="ECO:0000256" key="4">
    <source>
        <dbReference type="ARBA" id="ARBA00022737"/>
    </source>
</evidence>
<proteinExistence type="inferred from homology"/>
<dbReference type="GO" id="GO:0000292">
    <property type="term" value="P:RNA fragment catabolic process"/>
    <property type="evidence" value="ECO:0007669"/>
    <property type="project" value="EnsemblFungi"/>
</dbReference>
<keyword evidence="3 7" id="KW-0853">WD repeat</keyword>
<comment type="similarity">
    <text evidence="6">Belongs to the WD repeat UTP18 family.</text>
</comment>
<dbReference type="Gene3D" id="2.130.10.10">
    <property type="entry name" value="YVTN repeat-like/Quinoprotein amine dehydrogenase"/>
    <property type="match status" value="1"/>
</dbReference>
<name>A0A168CYP3_9EURO</name>
<evidence type="ECO:0000256" key="8">
    <source>
        <dbReference type="SAM" id="MobiDB-lite"/>
    </source>
</evidence>
<gene>
    <name evidence="9" type="ORF">AAP_00808</name>
</gene>
<evidence type="ECO:0000256" key="6">
    <source>
        <dbReference type="ARBA" id="ARBA00025767"/>
    </source>
</evidence>
<dbReference type="SUPFAM" id="SSF50978">
    <property type="entry name" value="WD40 repeat-like"/>
    <property type="match status" value="1"/>
</dbReference>
<reference evidence="9 10" key="1">
    <citation type="journal article" date="2016" name="Genome Biol. Evol.">
        <title>Divergent and convergent evolution of fungal pathogenicity.</title>
        <authorList>
            <person name="Shang Y."/>
            <person name="Xiao G."/>
            <person name="Zheng P."/>
            <person name="Cen K."/>
            <person name="Zhan S."/>
            <person name="Wang C."/>
        </authorList>
    </citation>
    <scope>NUCLEOTIDE SEQUENCE [LARGE SCALE GENOMIC DNA]</scope>
    <source>
        <strain evidence="9 10">ARSEF 7405</strain>
    </source>
</reference>
<comment type="subcellular location">
    <subcellularLocation>
        <location evidence="1">Nucleus</location>
        <location evidence="1">Nucleolus</location>
    </subcellularLocation>
</comment>